<feature type="domain" description="PepSY" evidence="3">
    <location>
        <begin position="58"/>
        <end position="119"/>
    </location>
</feature>
<evidence type="ECO:0000256" key="1">
    <source>
        <dbReference type="SAM" id="MobiDB-lite"/>
    </source>
</evidence>
<dbReference type="Pfam" id="PF03413">
    <property type="entry name" value="PepSY"/>
    <property type="match status" value="3"/>
</dbReference>
<dbReference type="AlphaFoldDB" id="A0A7I8D573"/>
<evidence type="ECO:0000259" key="3">
    <source>
        <dbReference type="Pfam" id="PF03413"/>
    </source>
</evidence>
<name>A0A7I8D573_9FIRM</name>
<proteinExistence type="predicted"/>
<feature type="signal peptide" evidence="2">
    <location>
        <begin position="1"/>
        <end position="21"/>
    </location>
</feature>
<evidence type="ECO:0000313" key="5">
    <source>
        <dbReference type="Proteomes" id="UP000593890"/>
    </source>
</evidence>
<dbReference type="InterPro" id="IPR025711">
    <property type="entry name" value="PepSY"/>
</dbReference>
<sequence>MKSKKVFVLVTATVLSLSLLAGCDTTAETNPTASNQVSTATTNVSMSENTSRTSTSYITEEEAKQIALTHAGVAEEDTSFLYVKQDYDDGRAEYDVEFFAGGKEYDYEIDASTGDILSSDFDAEYYSSSSGLPSDPNTGSYIGEDKAKEIALNHAGLSSESDVTFVRVKLDYDNGRAEYDVEFYQGNTEYDYEIDASNGDILSYDYDAEYYSPSSTDNYIGDSQAKSIALAHAGLSEDQVTRLSVKLDHDDGRAEYEVEFHVGRTEYNYDIDAANGDILSYEKDSD</sequence>
<accession>A0A7I8D573</accession>
<feature type="region of interest" description="Disordered" evidence="1">
    <location>
        <begin position="29"/>
        <end position="56"/>
    </location>
</feature>
<reference evidence="5" key="1">
    <citation type="submission" date="2020-07" db="EMBL/GenBank/DDBJ databases">
        <title>Complete genome sequencing of Clostridia bacterium strain 12CBH8.</title>
        <authorList>
            <person name="Sakamoto M."/>
            <person name="Murakami T."/>
            <person name="Mori H."/>
        </authorList>
    </citation>
    <scope>NUCLEOTIDE SEQUENCE [LARGE SCALE GENOMIC DNA]</scope>
    <source>
        <strain evidence="5">12CBH8</strain>
    </source>
</reference>
<keyword evidence="2" id="KW-0732">Signal</keyword>
<evidence type="ECO:0000256" key="2">
    <source>
        <dbReference type="SAM" id="SignalP"/>
    </source>
</evidence>
<keyword evidence="5" id="KW-1185">Reference proteome</keyword>
<dbReference type="EMBL" id="AP023321">
    <property type="protein sequence ID" value="BCI60343.1"/>
    <property type="molecule type" value="Genomic_DNA"/>
</dbReference>
<gene>
    <name evidence="4" type="ORF">C12CBH8_09820</name>
</gene>
<protein>
    <recommendedName>
        <fullName evidence="3">PepSY domain-containing protein</fullName>
    </recommendedName>
</protein>
<dbReference type="PROSITE" id="PS51257">
    <property type="entry name" value="PROKAR_LIPOPROTEIN"/>
    <property type="match status" value="1"/>
</dbReference>
<feature type="chain" id="PRO_5039303805" description="PepSY domain-containing protein" evidence="2">
    <location>
        <begin position="22"/>
        <end position="286"/>
    </location>
</feature>
<dbReference type="Gene3D" id="3.10.450.40">
    <property type="match status" value="3"/>
</dbReference>
<feature type="domain" description="PepSY" evidence="3">
    <location>
        <begin position="142"/>
        <end position="204"/>
    </location>
</feature>
<dbReference type="RefSeq" id="WP_215533689.1">
    <property type="nucleotide sequence ID" value="NZ_AP023321.1"/>
</dbReference>
<dbReference type="Proteomes" id="UP000593890">
    <property type="component" value="Chromosome"/>
</dbReference>
<organism evidence="4 5">
    <name type="scientific">Solibaculum mannosilyticum</name>
    <dbReference type="NCBI Taxonomy" id="2780922"/>
    <lineage>
        <taxon>Bacteria</taxon>
        <taxon>Bacillati</taxon>
        <taxon>Bacillota</taxon>
        <taxon>Clostridia</taxon>
        <taxon>Eubacteriales</taxon>
        <taxon>Oscillospiraceae</taxon>
        <taxon>Solibaculum</taxon>
    </lineage>
</organism>
<feature type="domain" description="PepSY" evidence="3">
    <location>
        <begin position="222"/>
        <end position="282"/>
    </location>
</feature>
<evidence type="ECO:0000313" key="4">
    <source>
        <dbReference type="EMBL" id="BCI60343.1"/>
    </source>
</evidence>
<dbReference type="KEGG" id="sman:C12CBH8_09820"/>